<dbReference type="SMART" id="SM00382">
    <property type="entry name" value="AAA"/>
    <property type="match status" value="1"/>
</dbReference>
<feature type="domain" description="ABC transporter" evidence="10">
    <location>
        <begin position="423"/>
        <end position="675"/>
    </location>
</feature>
<organism evidence="11 12">
    <name type="scientific">Methylobacterium cerastii</name>
    <dbReference type="NCBI Taxonomy" id="932741"/>
    <lineage>
        <taxon>Bacteria</taxon>
        <taxon>Pseudomonadati</taxon>
        <taxon>Pseudomonadota</taxon>
        <taxon>Alphaproteobacteria</taxon>
        <taxon>Hyphomicrobiales</taxon>
        <taxon>Methylobacteriaceae</taxon>
        <taxon>Methylobacterium</taxon>
    </lineage>
</organism>
<evidence type="ECO:0000256" key="1">
    <source>
        <dbReference type="ARBA" id="ARBA00004651"/>
    </source>
</evidence>
<dbReference type="InterPro" id="IPR001851">
    <property type="entry name" value="ABC_transp_permease"/>
</dbReference>
<dbReference type="InterPro" id="IPR027417">
    <property type="entry name" value="P-loop_NTPase"/>
</dbReference>
<evidence type="ECO:0000313" key="12">
    <source>
        <dbReference type="Proteomes" id="UP001055117"/>
    </source>
</evidence>
<feature type="region of interest" description="Disordered" evidence="8">
    <location>
        <begin position="675"/>
        <end position="701"/>
    </location>
</feature>
<feature type="transmembrane region" description="Helical" evidence="9">
    <location>
        <begin position="76"/>
        <end position="95"/>
    </location>
</feature>
<evidence type="ECO:0000256" key="6">
    <source>
        <dbReference type="ARBA" id="ARBA00022989"/>
    </source>
</evidence>
<proteinExistence type="predicted"/>
<keyword evidence="3 9" id="KW-0812">Transmembrane</keyword>
<evidence type="ECO:0000259" key="10">
    <source>
        <dbReference type="PROSITE" id="PS50893"/>
    </source>
</evidence>
<feature type="transmembrane region" description="Helical" evidence="9">
    <location>
        <begin position="261"/>
        <end position="279"/>
    </location>
</feature>
<feature type="transmembrane region" description="Helical" evidence="9">
    <location>
        <begin position="286"/>
        <end position="302"/>
    </location>
</feature>
<feature type="transmembrane region" description="Helical" evidence="9">
    <location>
        <begin position="335"/>
        <end position="354"/>
    </location>
</feature>
<feature type="compositionally biased region" description="Basic and acidic residues" evidence="8">
    <location>
        <begin position="686"/>
        <end position="701"/>
    </location>
</feature>
<dbReference type="PANTHER" id="PTHR30482">
    <property type="entry name" value="HIGH-AFFINITY BRANCHED-CHAIN AMINO ACID TRANSPORT SYSTEM PERMEASE"/>
    <property type="match status" value="1"/>
</dbReference>
<evidence type="ECO:0000313" key="11">
    <source>
        <dbReference type="EMBL" id="GJD45989.1"/>
    </source>
</evidence>
<dbReference type="PANTHER" id="PTHR30482:SF10">
    <property type="entry name" value="HIGH-AFFINITY BRANCHED-CHAIN AMINO ACID TRANSPORT PROTEIN BRAE"/>
    <property type="match status" value="1"/>
</dbReference>
<keyword evidence="7 9" id="KW-0472">Membrane</keyword>
<dbReference type="PROSITE" id="PS50893">
    <property type="entry name" value="ABC_TRANSPORTER_2"/>
    <property type="match status" value="1"/>
</dbReference>
<dbReference type="EMBL" id="BPQG01000062">
    <property type="protein sequence ID" value="GJD45989.1"/>
    <property type="molecule type" value="Genomic_DNA"/>
</dbReference>
<dbReference type="Pfam" id="PF00005">
    <property type="entry name" value="ABC_tran"/>
    <property type="match status" value="1"/>
</dbReference>
<feature type="transmembrane region" description="Helical" evidence="9">
    <location>
        <begin position="24"/>
        <end position="42"/>
    </location>
</feature>
<feature type="transmembrane region" description="Helical" evidence="9">
    <location>
        <begin position="308"/>
        <end position="328"/>
    </location>
</feature>
<feature type="transmembrane region" description="Helical" evidence="9">
    <location>
        <begin position="101"/>
        <end position="121"/>
    </location>
</feature>
<comment type="subcellular location">
    <subcellularLocation>
        <location evidence="1">Cell membrane</location>
        <topology evidence="1">Multi-pass membrane protein</topology>
    </subcellularLocation>
</comment>
<dbReference type="InterPro" id="IPR003593">
    <property type="entry name" value="AAA+_ATPase"/>
</dbReference>
<feature type="transmembrane region" description="Helical" evidence="9">
    <location>
        <begin position="128"/>
        <end position="146"/>
    </location>
</feature>
<keyword evidence="5 11" id="KW-0067">ATP-binding</keyword>
<dbReference type="GO" id="GO:0005524">
    <property type="term" value="F:ATP binding"/>
    <property type="evidence" value="ECO:0007669"/>
    <property type="project" value="UniProtKB-KW"/>
</dbReference>
<reference evidence="11 12" key="1">
    <citation type="journal article" date="2021" name="Front. Microbiol.">
        <title>Comprehensive Comparative Genomics and Phenotyping of Methylobacterium Species.</title>
        <authorList>
            <person name="Alessa O."/>
            <person name="Ogura Y."/>
            <person name="Fujitani Y."/>
            <person name="Takami H."/>
            <person name="Hayashi T."/>
            <person name="Sahin N."/>
            <person name="Tani A."/>
        </authorList>
    </citation>
    <scope>NUCLEOTIDE SEQUENCE [LARGE SCALE GENOMIC DNA]</scope>
    <source>
        <strain evidence="11 12">DSM 23679</strain>
    </source>
</reference>
<dbReference type="InterPro" id="IPR032823">
    <property type="entry name" value="BCA_ABC_TP_C"/>
</dbReference>
<keyword evidence="4" id="KW-0547">Nucleotide-binding</keyword>
<dbReference type="InterPro" id="IPR003439">
    <property type="entry name" value="ABC_transporter-like_ATP-bd"/>
</dbReference>
<dbReference type="InterPro" id="IPR043428">
    <property type="entry name" value="LivM-like"/>
</dbReference>
<dbReference type="CDD" id="cd06581">
    <property type="entry name" value="TM_PBP1_LivM_like"/>
    <property type="match status" value="1"/>
</dbReference>
<name>A0ABQ4QLA9_9HYPH</name>
<feature type="transmembrane region" description="Helical" evidence="9">
    <location>
        <begin position="187"/>
        <end position="206"/>
    </location>
</feature>
<feature type="transmembrane region" description="Helical" evidence="9">
    <location>
        <begin position="48"/>
        <end position="69"/>
    </location>
</feature>
<keyword evidence="2" id="KW-1003">Cell membrane</keyword>
<keyword evidence="6 9" id="KW-1133">Transmembrane helix</keyword>
<dbReference type="Proteomes" id="UP001055117">
    <property type="component" value="Unassembled WGS sequence"/>
</dbReference>
<evidence type="ECO:0000256" key="2">
    <source>
        <dbReference type="ARBA" id="ARBA00022475"/>
    </source>
</evidence>
<protein>
    <submittedName>
        <fullName evidence="11">Vitamin B12 import ATP-binding protein BtuD</fullName>
    </submittedName>
</protein>
<dbReference type="Gene3D" id="3.40.50.300">
    <property type="entry name" value="P-loop containing nucleotide triphosphate hydrolases"/>
    <property type="match status" value="1"/>
</dbReference>
<gene>
    <name evidence="11" type="primary">btuD_6</name>
    <name evidence="11" type="ORF">AFCDBAGC_3869</name>
</gene>
<evidence type="ECO:0000256" key="9">
    <source>
        <dbReference type="SAM" id="Phobius"/>
    </source>
</evidence>
<evidence type="ECO:0000256" key="7">
    <source>
        <dbReference type="ARBA" id="ARBA00023136"/>
    </source>
</evidence>
<dbReference type="SUPFAM" id="SSF52540">
    <property type="entry name" value="P-loop containing nucleoside triphosphate hydrolases"/>
    <property type="match status" value="1"/>
</dbReference>
<dbReference type="Pfam" id="PF02653">
    <property type="entry name" value="BPD_transp_2"/>
    <property type="match status" value="1"/>
</dbReference>
<comment type="caution">
    <text evidence="11">The sequence shown here is derived from an EMBL/GenBank/DDBJ whole genome shotgun (WGS) entry which is preliminary data.</text>
</comment>
<feature type="transmembrane region" description="Helical" evidence="9">
    <location>
        <begin position="236"/>
        <end position="255"/>
    </location>
</feature>
<evidence type="ECO:0000256" key="3">
    <source>
        <dbReference type="ARBA" id="ARBA00022692"/>
    </source>
</evidence>
<dbReference type="Pfam" id="PF12399">
    <property type="entry name" value="BCA_ABC_TP_C"/>
    <property type="match status" value="1"/>
</dbReference>
<evidence type="ECO:0000256" key="8">
    <source>
        <dbReference type="SAM" id="MobiDB-lite"/>
    </source>
</evidence>
<accession>A0ABQ4QLA9</accession>
<evidence type="ECO:0000256" key="4">
    <source>
        <dbReference type="ARBA" id="ARBA00022741"/>
    </source>
</evidence>
<keyword evidence="12" id="KW-1185">Reference proteome</keyword>
<evidence type="ECO:0000256" key="5">
    <source>
        <dbReference type="ARBA" id="ARBA00022840"/>
    </source>
</evidence>
<dbReference type="CDD" id="cd03219">
    <property type="entry name" value="ABC_Mj1267_LivG_branched"/>
    <property type="match status" value="1"/>
</dbReference>
<feature type="transmembrane region" description="Helical" evidence="9">
    <location>
        <begin position="360"/>
        <end position="377"/>
    </location>
</feature>
<sequence>MAQSTFAPAAAPAPSASAGIGRHVGALGAVLLVVFLAAFPHVVTSSYYIHLLLVIAIYAILILGLDIVVGYTGQVSLGHAGLFGVGAYAAAVLFLHFKLGIWWGLLAGIGVTSAFGLLLAVPALRVTGPYLAMVTLAFGTIVQIFINELTPITNGPLGITLPPARVIDFAMFGITPPWGAAGRKLEFYYLVCACLLVTIAVVNRIVRSPFGRAFEALRDSPIACDCMGVSVYRYKVYAFVVSAALAGLAGALFAWSERYVAPNSYGFELTVLFLLAVTMGGRKSRAGPLIGSAIIVMMPNILADIDLVRIMAGLIAAVAVVVGIQAFVRKAENRFAILVPVVLCILFLPATLALQSVTDFRLSVFGLLILFVVYYLPDGIVGFLREKIPALRPAHTAEGKALSADGDALIAQRGKAAGTEALLKVEQALMQFGGLKALAGIDLSVKPGTIHGLIGPNGSGKSTMMNVLTGIYKPTAGSVTLAAAGSAAKRLDGRTPSEIALSGVARTFQNVQLFREMTALENVLVGLHHAFHGTIFDAILGTPRRKREEREARTRAMAILDFMGLASLAQVEARNLPYGKQRLLEIGRALALDPVLLLLDEPAAGLTAPDIADLTAIIRKIRDAGITVILIEHHMDVVMGLCDRVSVLDFGHKIAEGGAREVQADPKVIEAYLGAPDDMGGTASDAGKDAGKDAGREPAHA</sequence>
<dbReference type="RefSeq" id="WP_147830531.1">
    <property type="nucleotide sequence ID" value="NZ_BPQG01000062.1"/>
</dbReference>